<gene>
    <name evidence="5" type="ORF">MESMUL_08200</name>
</gene>
<comment type="subcellular location">
    <subcellularLocation>
        <location evidence="4">Cytoplasm</location>
    </subcellularLocation>
</comment>
<dbReference type="CDD" id="cd00555">
    <property type="entry name" value="Maf"/>
    <property type="match status" value="1"/>
</dbReference>
<dbReference type="EMBL" id="BGZJ01000001">
    <property type="protein sequence ID" value="GBO93466.1"/>
    <property type="molecule type" value="Genomic_DNA"/>
</dbReference>
<feature type="site" description="Important for substrate specificity" evidence="4">
    <location>
        <position position="13"/>
    </location>
</feature>
<protein>
    <recommendedName>
        <fullName evidence="4">dTTP/UTP pyrophosphatase</fullName>
        <shortName evidence="4">dTTPase/UTPase</shortName>
        <ecNumber evidence="4">3.6.1.9</ecNumber>
    </recommendedName>
    <alternativeName>
        <fullName evidence="4">Nucleoside triphosphate pyrophosphatase</fullName>
    </alternativeName>
    <alternativeName>
        <fullName evidence="4">Nucleotide pyrophosphatase</fullName>
        <shortName evidence="4">Nucleotide PPase</shortName>
    </alternativeName>
</protein>
<dbReference type="InterPro" id="IPR029001">
    <property type="entry name" value="ITPase-like_fam"/>
</dbReference>
<sequence>MTSRIYLASKSPRRREILAGLGYEICLLAPEASPASAPQTDEERRPGESARSYVLRTAREKALGAIRMIEEKKLEVLPVVSADTTVVFGETILRKPQSVEEELRFLELLSGKTHVVRTAVAVGTTEENLETVISESRVTFCTMTDSMMKLYAGTDEPYDKAGGYAVQGLAGAFITHIEGSYSGIVGLPVFETVELLSHFGRGLESLTAP</sequence>
<keyword evidence="6" id="KW-1185">Reference proteome</keyword>
<feature type="site" description="Important for substrate specificity" evidence="4">
    <location>
        <position position="167"/>
    </location>
</feature>
<evidence type="ECO:0000313" key="5">
    <source>
        <dbReference type="EMBL" id="GBO93466.1"/>
    </source>
</evidence>
<keyword evidence="4" id="KW-0963">Cytoplasm</keyword>
<dbReference type="GO" id="GO:0005737">
    <property type="term" value="C:cytoplasm"/>
    <property type="evidence" value="ECO:0007669"/>
    <property type="project" value="UniProtKB-SubCell"/>
</dbReference>
<dbReference type="PANTHER" id="PTHR43213:SF5">
    <property type="entry name" value="BIFUNCTIONAL DTTP_UTP PYROPHOSPHATASE_METHYLTRANSFERASE PROTEIN-RELATED"/>
    <property type="match status" value="1"/>
</dbReference>
<comment type="caution">
    <text evidence="4">Lacks conserved residue(s) required for the propagation of feature annotation.</text>
</comment>
<dbReference type="Proteomes" id="UP000266091">
    <property type="component" value="Unassembled WGS sequence"/>
</dbReference>
<dbReference type="GO" id="GO:0036218">
    <property type="term" value="F:dTTP diphosphatase activity"/>
    <property type="evidence" value="ECO:0007669"/>
    <property type="project" value="RHEA"/>
</dbReference>
<organism evidence="5 6">
    <name type="scientific">Mesosutterella multiformis</name>
    <dbReference type="NCBI Taxonomy" id="2259133"/>
    <lineage>
        <taxon>Bacteria</taxon>
        <taxon>Pseudomonadati</taxon>
        <taxon>Pseudomonadota</taxon>
        <taxon>Betaproteobacteria</taxon>
        <taxon>Burkholderiales</taxon>
        <taxon>Sutterellaceae</taxon>
        <taxon>Mesosutterella</taxon>
    </lineage>
</organism>
<proteinExistence type="inferred from homology"/>
<comment type="cofactor">
    <cofactor evidence="1 4">
        <name>a divalent metal cation</name>
        <dbReference type="ChEBI" id="CHEBI:60240"/>
    </cofactor>
</comment>
<dbReference type="Gene3D" id="3.90.950.10">
    <property type="match status" value="1"/>
</dbReference>
<dbReference type="Pfam" id="PF02545">
    <property type="entry name" value="Maf"/>
    <property type="match status" value="1"/>
</dbReference>
<feature type="site" description="Important for substrate specificity" evidence="4">
    <location>
        <position position="84"/>
    </location>
</feature>
<keyword evidence="3 4" id="KW-0546">Nucleotide metabolism</keyword>
<evidence type="ECO:0000313" key="6">
    <source>
        <dbReference type="Proteomes" id="UP000266091"/>
    </source>
</evidence>
<dbReference type="PANTHER" id="PTHR43213">
    <property type="entry name" value="BIFUNCTIONAL DTTP/UTP PYROPHOSPHATASE/METHYLTRANSFERASE PROTEIN-RELATED"/>
    <property type="match status" value="1"/>
</dbReference>
<comment type="catalytic activity">
    <reaction evidence="4">
        <text>UTP + H2O = UMP + diphosphate + H(+)</text>
        <dbReference type="Rhea" id="RHEA:29395"/>
        <dbReference type="ChEBI" id="CHEBI:15377"/>
        <dbReference type="ChEBI" id="CHEBI:15378"/>
        <dbReference type="ChEBI" id="CHEBI:33019"/>
        <dbReference type="ChEBI" id="CHEBI:46398"/>
        <dbReference type="ChEBI" id="CHEBI:57865"/>
        <dbReference type="EC" id="3.6.1.9"/>
    </reaction>
</comment>
<evidence type="ECO:0000256" key="4">
    <source>
        <dbReference type="HAMAP-Rule" id="MF_00528"/>
    </source>
</evidence>
<dbReference type="RefSeq" id="WP_116269842.1">
    <property type="nucleotide sequence ID" value="NZ_BGZJ01000001.1"/>
</dbReference>
<dbReference type="EC" id="3.6.1.9" evidence="4"/>
<reference evidence="5 6" key="1">
    <citation type="journal article" date="2018" name="Int. J. Syst. Evol. Microbiol.">
        <title>Mesosutterella multiformis gen. nov., sp. nov., a member of the family Sutterellaceae and Sutterella megalosphaeroides sp. nov., isolated from human faeces.</title>
        <authorList>
            <person name="Sakamoto M."/>
            <person name="Ikeyama N."/>
            <person name="Kunihiro T."/>
            <person name="Iino T."/>
            <person name="Yuki M."/>
            <person name="Ohkuma M."/>
        </authorList>
    </citation>
    <scope>NUCLEOTIDE SEQUENCE [LARGE SCALE GENOMIC DNA]</scope>
    <source>
        <strain evidence="5 6">4NBBH2</strain>
    </source>
</reference>
<feature type="active site" description="Proton acceptor" evidence="4">
    <location>
        <position position="83"/>
    </location>
</feature>
<dbReference type="GO" id="GO:0036221">
    <property type="term" value="F:UTP diphosphatase activity"/>
    <property type="evidence" value="ECO:0007669"/>
    <property type="project" value="RHEA"/>
</dbReference>
<evidence type="ECO:0000256" key="2">
    <source>
        <dbReference type="ARBA" id="ARBA00022801"/>
    </source>
</evidence>
<comment type="caution">
    <text evidence="5">The sequence shown here is derived from an EMBL/GenBank/DDBJ whole genome shotgun (WGS) entry which is preliminary data.</text>
</comment>
<accession>A0A388SB80</accession>
<dbReference type="OrthoDB" id="9807767at2"/>
<dbReference type="PIRSF" id="PIRSF006305">
    <property type="entry name" value="Maf"/>
    <property type="match status" value="1"/>
</dbReference>
<comment type="similarity">
    <text evidence="4">Belongs to the Maf family. YhdE subfamily.</text>
</comment>
<comment type="catalytic activity">
    <reaction evidence="4">
        <text>dTTP + H2O = dTMP + diphosphate + H(+)</text>
        <dbReference type="Rhea" id="RHEA:28534"/>
        <dbReference type="ChEBI" id="CHEBI:15377"/>
        <dbReference type="ChEBI" id="CHEBI:15378"/>
        <dbReference type="ChEBI" id="CHEBI:33019"/>
        <dbReference type="ChEBI" id="CHEBI:37568"/>
        <dbReference type="ChEBI" id="CHEBI:63528"/>
        <dbReference type="EC" id="3.6.1.9"/>
    </reaction>
</comment>
<comment type="function">
    <text evidence="4">Nucleoside triphosphate pyrophosphatase that hydrolyzes dTTP and UTP. May have a dual role in cell division arrest and in preventing the incorporation of modified nucleotides into cellular nucleic acids.</text>
</comment>
<dbReference type="InterPro" id="IPR003697">
    <property type="entry name" value="Maf-like"/>
</dbReference>
<dbReference type="HAMAP" id="MF_00528">
    <property type="entry name" value="Maf"/>
    <property type="match status" value="1"/>
</dbReference>
<accession>A0A401LJU0</accession>
<dbReference type="GO" id="GO:0009117">
    <property type="term" value="P:nucleotide metabolic process"/>
    <property type="evidence" value="ECO:0007669"/>
    <property type="project" value="UniProtKB-KW"/>
</dbReference>
<evidence type="ECO:0000256" key="3">
    <source>
        <dbReference type="ARBA" id="ARBA00023080"/>
    </source>
</evidence>
<keyword evidence="2 4" id="KW-0378">Hydrolase</keyword>
<dbReference type="NCBIfam" id="TIGR00172">
    <property type="entry name" value="maf"/>
    <property type="match status" value="1"/>
</dbReference>
<evidence type="ECO:0000256" key="1">
    <source>
        <dbReference type="ARBA" id="ARBA00001968"/>
    </source>
</evidence>
<dbReference type="SUPFAM" id="SSF52972">
    <property type="entry name" value="ITPase-like"/>
    <property type="match status" value="1"/>
</dbReference>
<name>A0A388SB80_9BURK</name>
<dbReference type="AlphaFoldDB" id="A0A388SB80"/>